<organism evidence="1">
    <name type="scientific">Polaromonas hydrogenivorans</name>
    <dbReference type="NCBI Taxonomy" id="335476"/>
    <lineage>
        <taxon>Bacteria</taxon>
        <taxon>Pseudomonadati</taxon>
        <taxon>Pseudomonadota</taxon>
        <taxon>Betaproteobacteria</taxon>
        <taxon>Burkholderiales</taxon>
        <taxon>Comamonadaceae</taxon>
        <taxon>Polaromonas</taxon>
    </lineage>
</organism>
<sequence length="99" mass="11202">MSKRTQVLDRQIDSLKREIETADRVCFELGNGAEEAYREAWGHLGTFALDKEGISPEKTQEIWALFELYEAKRDGALNAEMRKAAAISALFIALHHPIL</sequence>
<dbReference type="EMBL" id="CP157675">
    <property type="protein sequence ID" value="XBP69501.1"/>
    <property type="molecule type" value="Genomic_DNA"/>
</dbReference>
<protein>
    <submittedName>
        <fullName evidence="1">Uncharacterized protein</fullName>
    </submittedName>
</protein>
<name>A0AAU7LPJ1_9BURK</name>
<accession>A0AAU7LPJ1</accession>
<dbReference type="RefSeq" id="WP_349278160.1">
    <property type="nucleotide sequence ID" value="NZ_CBCSCU010000061.1"/>
</dbReference>
<evidence type="ECO:0000313" key="1">
    <source>
        <dbReference type="EMBL" id="XBP69501.1"/>
    </source>
</evidence>
<dbReference type="AlphaFoldDB" id="A0AAU7LPJ1"/>
<gene>
    <name evidence="1" type="ORF">ABLV49_16650</name>
</gene>
<proteinExistence type="predicted"/>
<reference evidence="1" key="1">
    <citation type="submission" date="2024-05" db="EMBL/GenBank/DDBJ databases">
        <authorList>
            <person name="Bunk B."/>
            <person name="Swiderski J."/>
            <person name="Sproer C."/>
            <person name="Thiel V."/>
        </authorList>
    </citation>
    <scope>NUCLEOTIDE SEQUENCE</scope>
    <source>
        <strain evidence="1">DSM 17735</strain>
    </source>
</reference>